<dbReference type="EMBL" id="BKCJ010003886">
    <property type="protein sequence ID" value="GEU57751.1"/>
    <property type="molecule type" value="Genomic_DNA"/>
</dbReference>
<evidence type="ECO:0000313" key="2">
    <source>
        <dbReference type="EMBL" id="GEU52982.1"/>
    </source>
</evidence>
<dbReference type="EMBL" id="BKCJ010003102">
    <property type="protein sequence ID" value="GEU52982.1"/>
    <property type="molecule type" value="Genomic_DNA"/>
</dbReference>
<protein>
    <recommendedName>
        <fullName evidence="4">Reverse transcriptase domain-containing protein</fullName>
    </recommendedName>
</protein>
<dbReference type="AlphaFoldDB" id="A0A6L2KWT3"/>
<reference evidence="2" key="1">
    <citation type="journal article" date="2019" name="Sci. Rep.">
        <title>Draft genome of Tanacetum cinerariifolium, the natural source of mosquito coil.</title>
        <authorList>
            <person name="Yamashiro T."/>
            <person name="Shiraishi A."/>
            <person name="Satake H."/>
            <person name="Nakayama K."/>
        </authorList>
    </citation>
    <scope>NUCLEOTIDE SEQUENCE</scope>
</reference>
<organism evidence="2">
    <name type="scientific">Tanacetum cinerariifolium</name>
    <name type="common">Dalmatian daisy</name>
    <name type="synonym">Chrysanthemum cinerariifolium</name>
    <dbReference type="NCBI Taxonomy" id="118510"/>
    <lineage>
        <taxon>Eukaryota</taxon>
        <taxon>Viridiplantae</taxon>
        <taxon>Streptophyta</taxon>
        <taxon>Embryophyta</taxon>
        <taxon>Tracheophyta</taxon>
        <taxon>Spermatophyta</taxon>
        <taxon>Magnoliopsida</taxon>
        <taxon>eudicotyledons</taxon>
        <taxon>Gunneridae</taxon>
        <taxon>Pentapetalae</taxon>
        <taxon>asterids</taxon>
        <taxon>campanulids</taxon>
        <taxon>Asterales</taxon>
        <taxon>Asteraceae</taxon>
        <taxon>Asteroideae</taxon>
        <taxon>Anthemideae</taxon>
        <taxon>Anthemidinae</taxon>
        <taxon>Tanacetum</taxon>
    </lineage>
</organism>
<evidence type="ECO:0008006" key="4">
    <source>
        <dbReference type="Google" id="ProtNLM"/>
    </source>
</evidence>
<evidence type="ECO:0000256" key="1">
    <source>
        <dbReference type="SAM" id="MobiDB-lite"/>
    </source>
</evidence>
<feature type="region of interest" description="Disordered" evidence="1">
    <location>
        <begin position="413"/>
        <end position="446"/>
    </location>
</feature>
<proteinExistence type="predicted"/>
<name>A0A6L2KWT3_TANCI</name>
<evidence type="ECO:0000313" key="3">
    <source>
        <dbReference type="EMBL" id="GEU57751.1"/>
    </source>
</evidence>
<sequence length="482" mass="53961">MGAIDINTLTIEQYLALTRRDIPCVVISELGNDVDFEIKIQFLSELRCNLFAGTDDEDAYEHVQRVLEITDLFYISGVTHDLLMLRVFPITLTRETRRWKNLLSPGNGITDITKRIDNSECDMQNLQENIHAIQVGCKIYKEVHLTKECSLNNDDKEILTSSTDDEVKTKLRNEMKVKKESIPFDLPNVNSYGESTIPPIQFPWHFKEHEDEAQAFITLESLKKLKINRSLIRTIKRIPQYLMYVLWKPSRDFTRPRGPPNGLKGLLHMLDATVIPTKDIYINHFAYHSVMSHSTILIPSNSTKEIVGPSLVILSDTKVEVMAIHAVLPKISPEAVAVVALPMAVLDHVIESEPEAEPSKVSLSLNYVPSSPIHALISPDCHPGPDTYIEPIEDESDPIKGIPEVAEPAFVGPSRKRCRSSPLVSSVPPPDVPSPRRRSSPPPPDITAETVITEFVIPEATATVALVMAALVRHCRLVDASR</sequence>
<comment type="caution">
    <text evidence="2">The sequence shown here is derived from an EMBL/GenBank/DDBJ whole genome shotgun (WGS) entry which is preliminary data.</text>
</comment>
<accession>A0A6L2KWT3</accession>
<gene>
    <name evidence="2" type="ORF">Tci_024960</name>
    <name evidence="3" type="ORF">Tci_029729</name>
</gene>